<accession>A0A917GMH9</accession>
<dbReference type="SMART" id="SM00342">
    <property type="entry name" value="HTH_ARAC"/>
    <property type="match status" value="1"/>
</dbReference>
<evidence type="ECO:0000259" key="4">
    <source>
        <dbReference type="PROSITE" id="PS01124"/>
    </source>
</evidence>
<evidence type="ECO:0000313" key="6">
    <source>
        <dbReference type="EMBL" id="GGG51856.1"/>
    </source>
</evidence>
<feature type="domain" description="Fe/B12 periplasmic-binding" evidence="5">
    <location>
        <begin position="281"/>
        <end position="545"/>
    </location>
</feature>
<keyword evidence="2" id="KW-0238">DNA-binding</keyword>
<dbReference type="PANTHER" id="PTHR43280">
    <property type="entry name" value="ARAC-FAMILY TRANSCRIPTIONAL REGULATOR"/>
    <property type="match status" value="1"/>
</dbReference>
<dbReference type="Pfam" id="PF01497">
    <property type="entry name" value="Peripla_BP_2"/>
    <property type="match status" value="1"/>
</dbReference>
<evidence type="ECO:0000256" key="3">
    <source>
        <dbReference type="ARBA" id="ARBA00023163"/>
    </source>
</evidence>
<dbReference type="PROSITE" id="PS01124">
    <property type="entry name" value="HTH_ARAC_FAMILY_2"/>
    <property type="match status" value="1"/>
</dbReference>
<keyword evidence="1" id="KW-0805">Transcription regulation</keyword>
<dbReference type="Gene3D" id="1.10.10.60">
    <property type="entry name" value="Homeodomain-like"/>
    <property type="match status" value="2"/>
</dbReference>
<evidence type="ECO:0000313" key="7">
    <source>
        <dbReference type="Proteomes" id="UP000600247"/>
    </source>
</evidence>
<dbReference type="Pfam" id="PF12833">
    <property type="entry name" value="HTH_18"/>
    <property type="match status" value="1"/>
</dbReference>
<dbReference type="RefSeq" id="WP_188886965.1">
    <property type="nucleotide sequence ID" value="NZ_BMHY01000001.1"/>
</dbReference>
<dbReference type="GO" id="GO:0043565">
    <property type="term" value="F:sequence-specific DNA binding"/>
    <property type="evidence" value="ECO:0007669"/>
    <property type="project" value="InterPro"/>
</dbReference>
<dbReference type="PRINTS" id="PR00032">
    <property type="entry name" value="HTHARAC"/>
</dbReference>
<evidence type="ECO:0000256" key="2">
    <source>
        <dbReference type="ARBA" id="ARBA00023125"/>
    </source>
</evidence>
<reference evidence="6 7" key="1">
    <citation type="journal article" date="2014" name="Int. J. Syst. Evol. Microbiol.">
        <title>Complete genome sequence of Corynebacterium casei LMG S-19264T (=DSM 44701T), isolated from a smear-ripened cheese.</title>
        <authorList>
            <consortium name="US DOE Joint Genome Institute (JGI-PGF)"/>
            <person name="Walter F."/>
            <person name="Albersmeier A."/>
            <person name="Kalinowski J."/>
            <person name="Ruckert C."/>
        </authorList>
    </citation>
    <scope>NUCLEOTIDE SEQUENCE [LARGE SCALE GENOMIC DNA]</scope>
    <source>
        <strain evidence="6 7">CGMCC 1.15286</strain>
    </source>
</reference>
<dbReference type="InterPro" id="IPR002491">
    <property type="entry name" value="ABC_transptr_periplasmic_BD"/>
</dbReference>
<gene>
    <name evidence="6" type="ORF">GCM10010918_00650</name>
</gene>
<dbReference type="Proteomes" id="UP000600247">
    <property type="component" value="Unassembled WGS sequence"/>
</dbReference>
<dbReference type="PROSITE" id="PS00041">
    <property type="entry name" value="HTH_ARAC_FAMILY_1"/>
    <property type="match status" value="1"/>
</dbReference>
<dbReference type="PROSITE" id="PS50983">
    <property type="entry name" value="FE_B12_PBP"/>
    <property type="match status" value="1"/>
</dbReference>
<organism evidence="6 7">
    <name type="scientific">Paenibacillus radicis</name>
    <name type="common">ex Gao et al. 2016</name>
    <dbReference type="NCBI Taxonomy" id="1737354"/>
    <lineage>
        <taxon>Bacteria</taxon>
        <taxon>Bacillati</taxon>
        <taxon>Bacillota</taxon>
        <taxon>Bacilli</taxon>
        <taxon>Bacillales</taxon>
        <taxon>Paenibacillaceae</taxon>
        <taxon>Paenibacillus</taxon>
    </lineage>
</organism>
<dbReference type="Gene3D" id="3.40.50.1980">
    <property type="entry name" value="Nitrogenase molybdenum iron protein domain"/>
    <property type="match status" value="2"/>
</dbReference>
<dbReference type="EMBL" id="BMHY01000001">
    <property type="protein sequence ID" value="GGG51856.1"/>
    <property type="molecule type" value="Genomic_DNA"/>
</dbReference>
<proteinExistence type="predicted"/>
<keyword evidence="7" id="KW-1185">Reference proteome</keyword>
<keyword evidence="3" id="KW-0804">Transcription</keyword>
<dbReference type="SUPFAM" id="SSF46689">
    <property type="entry name" value="Homeodomain-like"/>
    <property type="match status" value="2"/>
</dbReference>
<dbReference type="PANTHER" id="PTHR43280:SF2">
    <property type="entry name" value="HTH-TYPE TRANSCRIPTIONAL REGULATOR EXSA"/>
    <property type="match status" value="1"/>
</dbReference>
<dbReference type="SUPFAM" id="SSF53807">
    <property type="entry name" value="Helical backbone' metal receptor"/>
    <property type="match status" value="1"/>
</dbReference>
<dbReference type="InterPro" id="IPR018062">
    <property type="entry name" value="HTH_AraC-typ_CS"/>
</dbReference>
<dbReference type="InterPro" id="IPR009057">
    <property type="entry name" value="Homeodomain-like_sf"/>
</dbReference>
<feature type="domain" description="HTH araC/xylS-type" evidence="4">
    <location>
        <begin position="179"/>
        <end position="277"/>
    </location>
</feature>
<dbReference type="InterPro" id="IPR018060">
    <property type="entry name" value="HTH_AraC"/>
</dbReference>
<dbReference type="InterPro" id="IPR020449">
    <property type="entry name" value="Tscrpt_reg_AraC-type_HTH"/>
</dbReference>
<dbReference type="GO" id="GO:0003700">
    <property type="term" value="F:DNA-binding transcription factor activity"/>
    <property type="evidence" value="ECO:0007669"/>
    <property type="project" value="InterPro"/>
</dbReference>
<evidence type="ECO:0000256" key="1">
    <source>
        <dbReference type="ARBA" id="ARBA00023015"/>
    </source>
</evidence>
<name>A0A917GMH9_9BACL</name>
<sequence>MPTEINMLHKSGWDYLSHAWLKLIYVEKVEYSGQEWTFRKDQLERHRLVICACPCRVIVDGVRISAVSGTVILCYPGQWIETGGPSKEKQALYVLEFEQGSLPAGKGQENIPASFHLDMLEYRIADSVRLGDKIHEYWERSLSFAPSASADQMRVQASFYELLALLIEQRQHRDTEASEIVKKEIDLRYREGLSVDELAALSGVSRYHLMRGFKERYGKSIVEYLTEVRLQHAKKLMLESGLPVSEIAERVGFRSESYFRTVFKKEVGIAPALYLRNRRRKVAAYSWPVLGQLLPLQVVPHAAPLDHYWTDEFSRKYSGDIEVPLGHHYEFNHRALQQAKPDCIIGLDSTISKEEAAQLGEIAPVLLLPWMEAGWRQHLRMVADFLGMKEDAISWLEHYEQKAKLVQERVHNSVGDEKVLVLKVAGNELQIWGRKAMTVLYDDLGMKPASLMDNIEWYAPVELEHLSHCEEDCRFIVSVNGDTQSQAYWKRLQADKQWSGLRQVQENMVHLQQGHQAWVYPWFENSALYQERQLEMLEHLILCTHQ</sequence>
<protein>
    <recommendedName>
        <fullName evidence="8">AraC family transcriptional regulator</fullName>
    </recommendedName>
</protein>
<dbReference type="AlphaFoldDB" id="A0A917GMH9"/>
<evidence type="ECO:0008006" key="8">
    <source>
        <dbReference type="Google" id="ProtNLM"/>
    </source>
</evidence>
<evidence type="ECO:0000259" key="5">
    <source>
        <dbReference type="PROSITE" id="PS50983"/>
    </source>
</evidence>
<comment type="caution">
    <text evidence="6">The sequence shown here is derived from an EMBL/GenBank/DDBJ whole genome shotgun (WGS) entry which is preliminary data.</text>
</comment>